<reference evidence="2 3" key="1">
    <citation type="journal article" date="2018" name="MBio">
        <title>Comparative Genomics Reveals the Core Gene Toolbox for the Fungus-Insect Symbiosis.</title>
        <authorList>
            <person name="Wang Y."/>
            <person name="Stata M."/>
            <person name="Wang W."/>
            <person name="Stajich J.E."/>
            <person name="White M.M."/>
            <person name="Moncalvo J.M."/>
        </authorList>
    </citation>
    <scope>NUCLEOTIDE SEQUENCE [LARGE SCALE GENOMIC DNA]</scope>
    <source>
        <strain evidence="2 3">SC-DP-2</strain>
    </source>
</reference>
<organism evidence="2 3">
    <name type="scientific">Smittium megazygosporum</name>
    <dbReference type="NCBI Taxonomy" id="133381"/>
    <lineage>
        <taxon>Eukaryota</taxon>
        <taxon>Fungi</taxon>
        <taxon>Fungi incertae sedis</taxon>
        <taxon>Zoopagomycota</taxon>
        <taxon>Kickxellomycotina</taxon>
        <taxon>Harpellomycetes</taxon>
        <taxon>Harpellales</taxon>
        <taxon>Legeriomycetaceae</taxon>
        <taxon>Smittium</taxon>
    </lineage>
</organism>
<accession>A0A2T9ZKE2</accession>
<protein>
    <submittedName>
        <fullName evidence="2">Uncharacterized protein</fullName>
    </submittedName>
</protein>
<evidence type="ECO:0000313" key="2">
    <source>
        <dbReference type="EMBL" id="PVV05041.1"/>
    </source>
</evidence>
<sequence>MASFDILDQFYNPEKHPKKSTNLFWWFGKNKSFYYGSTINSILSYYNIKNEDSEKLKQPASTEKKATSKSSNNNGTHNSAYDYLKWKKNKEKINILAPETQNNLPSNEKSPKNQSLQIKANFSDSHLVDIPLNSPTGLELHTSNPAKDPNFMSNHTNTNKNSAQTSGSKAKFGFFDSSSFDFQSKKCLSTLGYPCLPNRLNFINLESINSFNLAQSNCSRHNQKGGDCKPWTSTIKSYFTFSKAKEPIPLKNEKREQSSIYTIVPLCKEAPQERNGSKKRLEPPKLNINKLLRKMDTHGTYKNFEKKRARKGYLGRLYKNRNVNKPALTRVNNNQVNELGLSSTNAAQLPPPPPEYLLKILESENELYRTKMEYGDQGNQECPGHVRKREDSLSTLNSEKDSYINLSQSQLPARFSEFNQENLKLISTQQNDSAPNLDNIDLASNSSEDFVLYYQPNHLSFSENHHRVKTLYKQNLDVYGFS</sequence>
<comment type="caution">
    <text evidence="2">The sequence shown here is derived from an EMBL/GenBank/DDBJ whole genome shotgun (WGS) entry which is preliminary data.</text>
</comment>
<proteinExistence type="predicted"/>
<feature type="region of interest" description="Disordered" evidence="1">
    <location>
        <begin position="133"/>
        <end position="166"/>
    </location>
</feature>
<feature type="compositionally biased region" description="Basic and acidic residues" evidence="1">
    <location>
        <begin position="54"/>
        <end position="66"/>
    </location>
</feature>
<evidence type="ECO:0000313" key="3">
    <source>
        <dbReference type="Proteomes" id="UP000245609"/>
    </source>
</evidence>
<feature type="region of interest" description="Disordered" evidence="1">
    <location>
        <begin position="54"/>
        <end position="79"/>
    </location>
</feature>
<keyword evidence="3" id="KW-1185">Reference proteome</keyword>
<name>A0A2T9ZKE2_9FUNG</name>
<gene>
    <name evidence="2" type="ORF">BB560_000450</name>
</gene>
<dbReference type="EMBL" id="MBFS01000047">
    <property type="protein sequence ID" value="PVV05041.1"/>
    <property type="molecule type" value="Genomic_DNA"/>
</dbReference>
<dbReference type="Proteomes" id="UP000245609">
    <property type="component" value="Unassembled WGS sequence"/>
</dbReference>
<feature type="compositionally biased region" description="Polar residues" evidence="1">
    <location>
        <begin position="133"/>
        <end position="165"/>
    </location>
</feature>
<evidence type="ECO:0000256" key="1">
    <source>
        <dbReference type="SAM" id="MobiDB-lite"/>
    </source>
</evidence>
<dbReference type="AlphaFoldDB" id="A0A2T9ZKE2"/>